<name>A0A0H4HZ92_9GAMM</name>
<dbReference type="PATRIC" id="fig|330734.3.peg.1232"/>
<dbReference type="STRING" id="330734.ABA45_05800"/>
<evidence type="ECO:0000313" key="2">
    <source>
        <dbReference type="Proteomes" id="UP000036406"/>
    </source>
</evidence>
<dbReference type="AlphaFoldDB" id="A0A0H4HZ92"/>
<reference evidence="1 2" key="1">
    <citation type="submission" date="2015-05" db="EMBL/GenBank/DDBJ databases">
        <title>Complete genome of Marinobacter psychrophilus strain 20041T isolated from sea-ice of the Canadian Basin.</title>
        <authorList>
            <person name="Song L."/>
            <person name="Ren L."/>
            <person name="Yu Y."/>
            <person name="Wang X."/>
        </authorList>
    </citation>
    <scope>NUCLEOTIDE SEQUENCE [LARGE SCALE GENOMIC DNA]</scope>
    <source>
        <strain evidence="1 2">20041</strain>
    </source>
</reference>
<accession>A0A0H4HZ92</accession>
<evidence type="ECO:0008006" key="3">
    <source>
        <dbReference type="Google" id="ProtNLM"/>
    </source>
</evidence>
<dbReference type="InterPro" id="IPR027417">
    <property type="entry name" value="P-loop_NTPase"/>
</dbReference>
<dbReference type="Proteomes" id="UP000036406">
    <property type="component" value="Chromosome"/>
</dbReference>
<sequence length="1145" mass="127795">MKNREIYQKDPTTRKLVNEGVATVNDDTTSQALAVLRYELETFVCDGQYEKGMSHILETYLKNIDQAQQPAVWVSGFYGSGKSHLVKMLRTLWVDSQFEDGATARGIANLPQGVRDHLQELSTQAKRHGGLHAASGTLGSGASGSVRLALLRILFKSAGLPEQYPVARFVMWLKHEGIYDQVRQSVESKGYEWQEELDNFYVAEGLHEALVQAKPALFSSPTSCVETLNNLHPFVQDISSDDMLKAIRLTLTKDGKFPLTLIVLDEVQQFIGEDSQRSIAVQEAVEACCKNFGGKLLFIGTGQTAVTGTSNLKKLEGRFTIRVELSDADVDAVIRQVILAKKPEAKTRVEQVLQTNVGEISRHLAGTTIGHRQDDLPYFPQDYPILPVRRRFWENTLRILDQTGTDSQLRNQLSMIHKVIQTNLDDPLGHVVPADYLYFDSADKLLQSRILPRKVHEKTMSWIKGSEDQRLMARACGLVFLINKLGGQNNEIGIRANVDSLADLLVKDLSNGSSSLRSKLPGLLDNCELLMKVGEEYRIQTEESAAWTDEFLSQRSALSNEAHRIHAERDDRIRRMFGDVTRKLSLMQGEAKVTRDIYPVFDAQLPNDARQRIYVWIRDGWSGDENSVRADARQAGNQSPTIFVFVPKRSADDLRHHLIDFKASSATLDKRGSPNTPEGTEAKAAMETIKQTAEGKIRELLSEVFSGARVFQGGGNEILGNNLQEMVLEAANNALQRLYPNFHIADHSGWQKAYEKAQKGAPDALKAVGDDGDPAKNSVCKTILGFIAGGKKGTDIRDNFEGSGYGWSRDAVDGGLQILLVAGVIRAQDDRGQVVEPSALERKSIGKAFFKVESANVTTPQRIQIRKLLQKVGVSAKQSEELAHVPLFLQKVSELADKAGGEAPKLERPDTQFLDDIRLTTGNEQLLALYNRRDELIQSIERWESLAERIQQRWPIWTTLKLLVNHANGLSDADVYRTQVSTIEQQRQLLEDPDPIAPLIASLTQSLRDALNTLNHDYQARHKQGMKRLETDANWQQLEPEQRNQLLARQKLTLADQPKVAVQSTDEVLNTLDHYSLATFADRVAALPSRFDNVAVSAAELCEPEIQFVSVPRRTLKTEADIDTWAEEVKDQLKNALAKGPVSVK</sequence>
<keyword evidence="2" id="KW-1185">Reference proteome</keyword>
<dbReference type="InterPro" id="IPR047679">
    <property type="entry name" value="BREX_BrxC"/>
</dbReference>
<dbReference type="KEGG" id="mpq:ABA45_05800"/>
<evidence type="ECO:0000313" key="1">
    <source>
        <dbReference type="EMBL" id="AKO51999.1"/>
    </source>
</evidence>
<organism evidence="1 2">
    <name type="scientific">Marinobacter psychrophilus</name>
    <dbReference type="NCBI Taxonomy" id="330734"/>
    <lineage>
        <taxon>Bacteria</taxon>
        <taxon>Pseudomonadati</taxon>
        <taxon>Pseudomonadota</taxon>
        <taxon>Gammaproteobacteria</taxon>
        <taxon>Pseudomonadales</taxon>
        <taxon>Marinobacteraceae</taxon>
        <taxon>Marinobacter</taxon>
    </lineage>
</organism>
<dbReference type="RefSeq" id="WP_048384700.1">
    <property type="nucleotide sequence ID" value="NZ_CP011494.1"/>
</dbReference>
<dbReference type="NCBIfam" id="NF033441">
    <property type="entry name" value="BREX_BrxC"/>
    <property type="match status" value="1"/>
</dbReference>
<gene>
    <name evidence="1" type="ORF">ABA45_05800</name>
</gene>
<protein>
    <recommendedName>
        <fullName evidence="3">BREX system P-loop protein BrxC</fullName>
    </recommendedName>
</protein>
<proteinExistence type="predicted"/>
<dbReference type="EMBL" id="CP011494">
    <property type="protein sequence ID" value="AKO51999.1"/>
    <property type="molecule type" value="Genomic_DNA"/>
</dbReference>
<dbReference type="SUPFAM" id="SSF52540">
    <property type="entry name" value="P-loop containing nucleoside triphosphate hydrolases"/>
    <property type="match status" value="1"/>
</dbReference>